<dbReference type="EMBL" id="CP163431">
    <property type="protein sequence ID" value="XDQ04610.1"/>
    <property type="molecule type" value="Genomic_DNA"/>
</dbReference>
<sequence length="132" mass="14504">MSWDVLLLNLPDDITSTQDIPDDYSPRPFGPRHEVLATISRTEPETDLSDPTWGDLTGPTWSIELNIGSEDPVDSIMLHVRGSGDDVLTSVFRLAGAFDCKVLDCSSGDLITPGGPTAWHAFQEFRDRITDS</sequence>
<reference evidence="1" key="1">
    <citation type="submission" date="2024-07" db="EMBL/GenBank/DDBJ databases">
        <authorList>
            <person name="Yu S.T."/>
        </authorList>
    </citation>
    <scope>NUCLEOTIDE SEQUENCE</scope>
    <source>
        <strain evidence="1">R08</strain>
    </source>
</reference>
<accession>A0AB39MFL7</accession>
<evidence type="ECO:0000313" key="1">
    <source>
        <dbReference type="EMBL" id="XDQ04610.1"/>
    </source>
</evidence>
<dbReference type="RefSeq" id="WP_369190122.1">
    <property type="nucleotide sequence ID" value="NZ_CP163431.1"/>
</dbReference>
<organism evidence="1">
    <name type="scientific">Streptomyces sp. R08</name>
    <dbReference type="NCBI Taxonomy" id="3238624"/>
    <lineage>
        <taxon>Bacteria</taxon>
        <taxon>Bacillati</taxon>
        <taxon>Actinomycetota</taxon>
        <taxon>Actinomycetes</taxon>
        <taxon>Kitasatosporales</taxon>
        <taxon>Streptomycetaceae</taxon>
        <taxon>Streptomyces</taxon>
    </lineage>
</organism>
<dbReference type="AlphaFoldDB" id="A0AB39MFL7"/>
<proteinExistence type="predicted"/>
<protein>
    <submittedName>
        <fullName evidence="1">Uncharacterized protein</fullName>
    </submittedName>
</protein>
<gene>
    <name evidence="1" type="ORF">AB5J58_32585</name>
</gene>
<name>A0AB39MFL7_9ACTN</name>